<feature type="domain" description="Ketoreductase" evidence="3">
    <location>
        <begin position="305"/>
        <end position="482"/>
    </location>
</feature>
<evidence type="ECO:0000256" key="2">
    <source>
        <dbReference type="SAM" id="MobiDB-lite"/>
    </source>
</evidence>
<dbReference type="PANTHER" id="PTHR42760:SF78">
    <property type="entry name" value="3-OXOACYL-[ACYL-CARRIER-PROTEIN] REDUCTASE [NADH]"/>
    <property type="match status" value="1"/>
</dbReference>
<dbReference type="SMART" id="SM00822">
    <property type="entry name" value="PKS_KR"/>
    <property type="match status" value="1"/>
</dbReference>
<dbReference type="InterPro" id="IPR036291">
    <property type="entry name" value="NAD(P)-bd_dom_sf"/>
</dbReference>
<sequence length="545" mass="53942">MVSTADRYLRFTRTAPGRFLTRRLGLPRPEPLRRWSPVHPELDGPLLRLTAAAPCPGLAAVLARTGLEPRTGPGTAGAAPPPGAPAGAAAEAGGTARVTAVSHGAPASGTGAEATPPPGSAAPAATAPAVSVAYAAVVVDATGIREPEELRAVHAALHPVVRTVATGGRVIVAGTVPDPDDHHQAAAQQALDGFVRSLGKEIGGGRTVNLLRLDPGPAPGGLAEAAGAAESTLRFLLSPKSAYVSGQTVTVGPGRHTTATDSGSPTGTGNPGSPAGARATGDADAAATATVSTATVSPSGPLAGRTALVTGAAGGIGASVAETLARDGAHVICLDVPAAEAQASALAGRLGGTALPLDITAPDAAERIAAAVTARSGGLDILVHNAGITRDRRLANMSAGRWDQVLDINLSSVLRVTDRLLEDGVLRRGGRIVATASIAGIAGNTGQTNYAASKAGIIGFVRALAPRAAAEYGVTVNAVAPGFIETAMTAAVPFAIREAGRRMNSLAQGGLPVDVAETTAWLAQDGSGGVNGQIVRVCGQSLLGA</sequence>
<protein>
    <submittedName>
        <fullName evidence="4">3-oxoacyl-ACP reductase</fullName>
    </submittedName>
</protein>
<dbReference type="PRINTS" id="PR00080">
    <property type="entry name" value="SDRFAMILY"/>
</dbReference>
<proteinExistence type="inferred from homology"/>
<dbReference type="NCBIfam" id="NF006110">
    <property type="entry name" value="PRK08261.1"/>
    <property type="match status" value="1"/>
</dbReference>
<feature type="region of interest" description="Disordered" evidence="2">
    <location>
        <begin position="247"/>
        <end position="283"/>
    </location>
</feature>
<evidence type="ECO:0000313" key="5">
    <source>
        <dbReference type="Proteomes" id="UP000695264"/>
    </source>
</evidence>
<dbReference type="RefSeq" id="WP_168104414.1">
    <property type="nucleotide sequence ID" value="NZ_JAATEN010000030.1"/>
</dbReference>
<dbReference type="EMBL" id="JAATEN010000030">
    <property type="protein sequence ID" value="NJQ03751.1"/>
    <property type="molecule type" value="Genomic_DNA"/>
</dbReference>
<dbReference type="PRINTS" id="PR00081">
    <property type="entry name" value="GDHRDH"/>
</dbReference>
<gene>
    <name evidence="4" type="ORF">HCK00_25350</name>
</gene>
<feature type="compositionally biased region" description="Low complexity" evidence="2">
    <location>
        <begin position="260"/>
        <end position="283"/>
    </location>
</feature>
<dbReference type="InterPro" id="IPR020904">
    <property type="entry name" value="Sc_DH/Rdtase_CS"/>
</dbReference>
<feature type="compositionally biased region" description="Low complexity" evidence="2">
    <location>
        <begin position="85"/>
        <end position="114"/>
    </location>
</feature>
<evidence type="ECO:0000259" key="3">
    <source>
        <dbReference type="SMART" id="SM00822"/>
    </source>
</evidence>
<dbReference type="SUPFAM" id="SSF51735">
    <property type="entry name" value="NAD(P)-binding Rossmann-fold domains"/>
    <property type="match status" value="2"/>
</dbReference>
<reference evidence="4 5" key="1">
    <citation type="submission" date="2020-03" db="EMBL/GenBank/DDBJ databases">
        <title>WGS of actinomycetes isolated from Thailand.</title>
        <authorList>
            <person name="Thawai C."/>
        </authorList>
    </citation>
    <scope>NUCLEOTIDE SEQUENCE [LARGE SCALE GENOMIC DNA]</scope>
    <source>
        <strain evidence="4 5">PLAI 1-29</strain>
    </source>
</reference>
<keyword evidence="5" id="KW-1185">Reference proteome</keyword>
<comment type="similarity">
    <text evidence="1">Belongs to the short-chain dehydrogenases/reductases (SDR) family.</text>
</comment>
<evidence type="ECO:0000313" key="4">
    <source>
        <dbReference type="EMBL" id="NJQ03751.1"/>
    </source>
</evidence>
<comment type="caution">
    <text evidence="4">The sequence shown here is derived from an EMBL/GenBank/DDBJ whole genome shotgun (WGS) entry which is preliminary data.</text>
</comment>
<dbReference type="PROSITE" id="PS00061">
    <property type="entry name" value="ADH_SHORT"/>
    <property type="match status" value="1"/>
</dbReference>
<dbReference type="Pfam" id="PF13561">
    <property type="entry name" value="adh_short_C2"/>
    <property type="match status" value="1"/>
</dbReference>
<feature type="region of interest" description="Disordered" evidence="2">
    <location>
        <begin position="67"/>
        <end position="124"/>
    </location>
</feature>
<dbReference type="InterPro" id="IPR057326">
    <property type="entry name" value="KR_dom"/>
</dbReference>
<organism evidence="4 5">
    <name type="scientific">Streptomyces zingiberis</name>
    <dbReference type="NCBI Taxonomy" id="2053010"/>
    <lineage>
        <taxon>Bacteria</taxon>
        <taxon>Bacillati</taxon>
        <taxon>Actinomycetota</taxon>
        <taxon>Actinomycetes</taxon>
        <taxon>Kitasatosporales</taxon>
        <taxon>Streptomycetaceae</taxon>
        <taxon>Streptomyces</taxon>
    </lineage>
</organism>
<dbReference type="Gene3D" id="3.40.50.720">
    <property type="entry name" value="NAD(P)-binding Rossmann-like Domain"/>
    <property type="match status" value="2"/>
</dbReference>
<feature type="compositionally biased region" description="Low complexity" evidence="2">
    <location>
        <begin position="68"/>
        <end position="78"/>
    </location>
</feature>
<evidence type="ECO:0000256" key="1">
    <source>
        <dbReference type="ARBA" id="ARBA00006484"/>
    </source>
</evidence>
<dbReference type="InterPro" id="IPR002347">
    <property type="entry name" value="SDR_fam"/>
</dbReference>
<dbReference type="PANTHER" id="PTHR42760">
    <property type="entry name" value="SHORT-CHAIN DEHYDROGENASES/REDUCTASES FAMILY MEMBER"/>
    <property type="match status" value="1"/>
</dbReference>
<name>A0ABX1C1I0_9ACTN</name>
<dbReference type="Proteomes" id="UP000695264">
    <property type="component" value="Unassembled WGS sequence"/>
</dbReference>
<accession>A0ABX1C1I0</accession>